<reference evidence="2 3" key="1">
    <citation type="submission" date="2021-02" db="EMBL/GenBank/DDBJ databases">
        <title>Draft Genome Sequences of 5 Vibrio neptunius Strains Isolated From of Bivalve Hatcheries.</title>
        <authorList>
            <person name="Galvis F."/>
            <person name="Barja J.L."/>
            <person name="Lemos M.L."/>
            <person name="Balado M."/>
        </authorList>
    </citation>
    <scope>NUCLEOTIDE SEQUENCE [LARGE SCALE GENOMIC DNA]</scope>
    <source>
        <strain evidence="2 3">PP-145.98</strain>
    </source>
</reference>
<comment type="caution">
    <text evidence="2">The sequence shown here is derived from an EMBL/GenBank/DDBJ whole genome shotgun (WGS) entry which is preliminary data.</text>
</comment>
<organism evidence="2 3">
    <name type="scientific">Vibrio neptunius</name>
    <dbReference type="NCBI Taxonomy" id="170651"/>
    <lineage>
        <taxon>Bacteria</taxon>
        <taxon>Pseudomonadati</taxon>
        <taxon>Pseudomonadota</taxon>
        <taxon>Gammaproteobacteria</taxon>
        <taxon>Vibrionales</taxon>
        <taxon>Vibrionaceae</taxon>
        <taxon>Vibrio</taxon>
    </lineage>
</organism>
<dbReference type="Proteomes" id="UP000779070">
    <property type="component" value="Unassembled WGS sequence"/>
</dbReference>
<dbReference type="SMART" id="SM00257">
    <property type="entry name" value="LysM"/>
    <property type="match status" value="1"/>
</dbReference>
<evidence type="ECO:0000259" key="1">
    <source>
        <dbReference type="PROSITE" id="PS51782"/>
    </source>
</evidence>
<name>A0ABS3A214_9VIBR</name>
<dbReference type="SUPFAM" id="SSF54106">
    <property type="entry name" value="LysM domain"/>
    <property type="match status" value="1"/>
</dbReference>
<protein>
    <submittedName>
        <fullName evidence="2">LysM peptidoglycan-binding domain-containing protein</fullName>
    </submittedName>
</protein>
<dbReference type="PROSITE" id="PS51782">
    <property type="entry name" value="LYSM"/>
    <property type="match status" value="1"/>
</dbReference>
<gene>
    <name evidence="2" type="ORF">JYA62_09455</name>
</gene>
<dbReference type="Pfam" id="PF01476">
    <property type="entry name" value="LysM"/>
    <property type="match status" value="1"/>
</dbReference>
<dbReference type="InterPro" id="IPR018392">
    <property type="entry name" value="LysM"/>
</dbReference>
<keyword evidence="3" id="KW-1185">Reference proteome</keyword>
<accession>A0ABS3A214</accession>
<sequence length="827" mass="92105">MSLSYTVQAGDTLLKIAVEKNVDFATLLDLNPRYQSNPDLIHIGDTLVLPKDKEAEPIEPSYPVEPVSEVRELQDNQPLISPPLCQPIDVRDVIFLTGDGPLEYWLLDEKAALELEKESQQTNLLLNNYKTLLAKVPQGDTATPEALELHAREKEAWLKDAQYAGMFATAGTTQSRATKRVAQVAAAKPLANSNQARVNSELKLLRDRQRFVENYRNRWFAESSMEVLRQQVLAEIESDIQSYTALETKSAQAKPPVLTTKLGVPLKNLNSDGKRLTTRRISRHVVESYSVKHSKFVYMRSKFFEREERRWQRNYHHTSAMKALEQRDFKGFGKAIAKDILEDNKSLKIQNKLAGWTAEGGKFVEWKATQPYLNDEGETVFAVSAEAQLFRWGAQASVATTFEPSKGKIDLGVGADASVSLAEAKAEAHLFLPCEAGYPIKLNYRDAKGKDATYSFGSFRFKGTVSVGCFAGVAVGASAQVGQAEEENGSSVGVMFTPHVDLSKGPKGEIGLRAQGFAGLQASGQLAGSMEWKAPEEDKPTTFKVLLKLSTSGNIAAGAGFGADFQLSLVEGKFYLKCSGQLVWGAGGGGGFGALIDMVQLWELAKVIFRGLQYVDYRVLANLNKLAYDYLLDCTLIAFSRDLINDPTQTFEKVLAAGESKVNDWKDDINATRDRKHKATVLAKRILDESTLSGVPFSQVLPEAIGVMLDTLVEEFLLSFNEQQERAICKLLKESTYSWHKFEEILQRMNSAGKKQTGDKVMFDNLDRINTILDEAQQRMFNRWVTQLAHKNRLTDNADPYLPVSGEQLSQKRAQIMARSDEYLPYR</sequence>
<proteinExistence type="predicted"/>
<evidence type="ECO:0000313" key="3">
    <source>
        <dbReference type="Proteomes" id="UP000779070"/>
    </source>
</evidence>
<feature type="domain" description="LysM" evidence="1">
    <location>
        <begin position="3"/>
        <end position="49"/>
    </location>
</feature>
<dbReference type="Gene3D" id="3.10.350.10">
    <property type="entry name" value="LysM domain"/>
    <property type="match status" value="1"/>
</dbReference>
<dbReference type="EMBL" id="JAFHLB010000009">
    <property type="protein sequence ID" value="MBN3577899.1"/>
    <property type="molecule type" value="Genomic_DNA"/>
</dbReference>
<dbReference type="InterPro" id="IPR036779">
    <property type="entry name" value="LysM_dom_sf"/>
</dbReference>
<dbReference type="RefSeq" id="WP_206369610.1">
    <property type="nucleotide sequence ID" value="NZ_CAWPTM010000167.1"/>
</dbReference>
<evidence type="ECO:0000313" key="2">
    <source>
        <dbReference type="EMBL" id="MBN3577899.1"/>
    </source>
</evidence>
<dbReference type="CDD" id="cd00118">
    <property type="entry name" value="LysM"/>
    <property type="match status" value="1"/>
</dbReference>